<dbReference type="CDD" id="cd06579">
    <property type="entry name" value="TM_PBP1_transp_AraH_like"/>
    <property type="match status" value="1"/>
</dbReference>
<dbReference type="EMBL" id="VSSQ01024766">
    <property type="protein sequence ID" value="MPM72473.1"/>
    <property type="molecule type" value="Genomic_DNA"/>
</dbReference>
<evidence type="ECO:0000256" key="2">
    <source>
        <dbReference type="ARBA" id="ARBA00022448"/>
    </source>
</evidence>
<evidence type="ECO:0000256" key="3">
    <source>
        <dbReference type="ARBA" id="ARBA00022475"/>
    </source>
</evidence>
<name>A0A645C8Q2_9ZZZZ</name>
<keyword evidence="7 8" id="KW-0472">Membrane</keyword>
<keyword evidence="5 8" id="KW-0812">Transmembrane</keyword>
<evidence type="ECO:0000256" key="1">
    <source>
        <dbReference type="ARBA" id="ARBA00004651"/>
    </source>
</evidence>
<evidence type="ECO:0000256" key="5">
    <source>
        <dbReference type="ARBA" id="ARBA00022692"/>
    </source>
</evidence>
<keyword evidence="3" id="KW-1003">Cell membrane</keyword>
<feature type="transmembrane region" description="Helical" evidence="8">
    <location>
        <begin position="163"/>
        <end position="182"/>
    </location>
</feature>
<feature type="transmembrane region" description="Helical" evidence="8">
    <location>
        <begin position="83"/>
        <end position="101"/>
    </location>
</feature>
<evidence type="ECO:0000256" key="8">
    <source>
        <dbReference type="SAM" id="Phobius"/>
    </source>
</evidence>
<keyword evidence="6 8" id="KW-1133">Transmembrane helix</keyword>
<evidence type="ECO:0000256" key="4">
    <source>
        <dbReference type="ARBA" id="ARBA00022519"/>
    </source>
</evidence>
<proteinExistence type="predicted"/>
<comment type="caution">
    <text evidence="9">The sequence shown here is derived from an EMBL/GenBank/DDBJ whole genome shotgun (WGS) entry which is preliminary data.</text>
</comment>
<evidence type="ECO:0000313" key="9">
    <source>
        <dbReference type="EMBL" id="MPM72473.1"/>
    </source>
</evidence>
<feature type="transmembrane region" description="Helical" evidence="8">
    <location>
        <begin position="121"/>
        <end position="151"/>
    </location>
</feature>
<sequence>MLTVARGIVFLYTQGNPILADSEFMTELGIGRFLGIPKIVIFAFAVAIIMIFITNNTILGRWIRGIGCAERMIRLSAVPIEKVKFFVFVLSGGLAALAGAVQAARIGSGVPTTGSGQELDVIAAVVIGGASMTGGVGHCLGTVVGVYIMTILGTGLDLMGVDAYQQMVIKGVVLAIAVLLSVDRKRIIVMK</sequence>
<dbReference type="PANTHER" id="PTHR32196:SF21">
    <property type="entry name" value="ABC TRANSPORTER PERMEASE PROTEIN YPHD-RELATED"/>
    <property type="match status" value="1"/>
</dbReference>
<comment type="subcellular location">
    <subcellularLocation>
        <location evidence="1">Cell membrane</location>
        <topology evidence="1">Multi-pass membrane protein</topology>
    </subcellularLocation>
</comment>
<dbReference type="AlphaFoldDB" id="A0A645C8Q2"/>
<keyword evidence="2" id="KW-0813">Transport</keyword>
<evidence type="ECO:0000256" key="7">
    <source>
        <dbReference type="ARBA" id="ARBA00023136"/>
    </source>
</evidence>
<reference evidence="9" key="1">
    <citation type="submission" date="2019-08" db="EMBL/GenBank/DDBJ databases">
        <authorList>
            <person name="Kucharzyk K."/>
            <person name="Murdoch R.W."/>
            <person name="Higgins S."/>
            <person name="Loffler F."/>
        </authorList>
    </citation>
    <scope>NUCLEOTIDE SEQUENCE</scope>
</reference>
<dbReference type="GO" id="GO:0005886">
    <property type="term" value="C:plasma membrane"/>
    <property type="evidence" value="ECO:0007669"/>
    <property type="project" value="UniProtKB-SubCell"/>
</dbReference>
<keyword evidence="4" id="KW-0997">Cell inner membrane</keyword>
<organism evidence="9">
    <name type="scientific">bioreactor metagenome</name>
    <dbReference type="NCBI Taxonomy" id="1076179"/>
    <lineage>
        <taxon>unclassified sequences</taxon>
        <taxon>metagenomes</taxon>
        <taxon>ecological metagenomes</taxon>
    </lineage>
</organism>
<dbReference type="PANTHER" id="PTHR32196">
    <property type="entry name" value="ABC TRANSPORTER PERMEASE PROTEIN YPHD-RELATED-RELATED"/>
    <property type="match status" value="1"/>
</dbReference>
<gene>
    <name evidence="9" type="primary">rbsC_49</name>
    <name evidence="9" type="ORF">SDC9_119449</name>
</gene>
<protein>
    <submittedName>
        <fullName evidence="9">Ribose import permease protein RbsC</fullName>
    </submittedName>
</protein>
<dbReference type="Pfam" id="PF02653">
    <property type="entry name" value="BPD_transp_2"/>
    <property type="match status" value="1"/>
</dbReference>
<accession>A0A645C8Q2</accession>
<evidence type="ECO:0000256" key="6">
    <source>
        <dbReference type="ARBA" id="ARBA00022989"/>
    </source>
</evidence>
<feature type="transmembrane region" description="Helical" evidence="8">
    <location>
        <begin position="39"/>
        <end position="63"/>
    </location>
</feature>
<dbReference type="GO" id="GO:0022857">
    <property type="term" value="F:transmembrane transporter activity"/>
    <property type="evidence" value="ECO:0007669"/>
    <property type="project" value="InterPro"/>
</dbReference>
<dbReference type="InterPro" id="IPR001851">
    <property type="entry name" value="ABC_transp_permease"/>
</dbReference>